<evidence type="ECO:0000313" key="3">
    <source>
        <dbReference type="Proteomes" id="UP001519921"/>
    </source>
</evidence>
<dbReference type="SUPFAM" id="SSF47819">
    <property type="entry name" value="HRDC-like"/>
    <property type="match status" value="1"/>
</dbReference>
<gene>
    <name evidence="2" type="ORF">KYD98_15985</name>
</gene>
<organism evidence="2 3">
    <name type="scientific">Clostridium weizhouense</name>
    <dbReference type="NCBI Taxonomy" id="2859781"/>
    <lineage>
        <taxon>Bacteria</taxon>
        <taxon>Bacillati</taxon>
        <taxon>Bacillota</taxon>
        <taxon>Clostridia</taxon>
        <taxon>Eubacteriales</taxon>
        <taxon>Clostridiaceae</taxon>
        <taxon>Clostridium</taxon>
    </lineage>
</organism>
<dbReference type="EMBL" id="JAHXPT010000016">
    <property type="protein sequence ID" value="MBW6411586.1"/>
    <property type="molecule type" value="Genomic_DNA"/>
</dbReference>
<dbReference type="Proteomes" id="UP001519921">
    <property type="component" value="Unassembled WGS sequence"/>
</dbReference>
<name>A0ABS7AUP8_9CLOT</name>
<dbReference type="InterPro" id="IPR044876">
    <property type="entry name" value="HRDC_dom_sf"/>
</dbReference>
<feature type="domain" description="HRDC" evidence="1">
    <location>
        <begin position="1"/>
        <end position="30"/>
    </location>
</feature>
<dbReference type="Pfam" id="PF00570">
    <property type="entry name" value="HRDC"/>
    <property type="match status" value="1"/>
</dbReference>
<dbReference type="InterPro" id="IPR002121">
    <property type="entry name" value="HRDC_dom"/>
</dbReference>
<dbReference type="Gene3D" id="1.10.150.80">
    <property type="entry name" value="HRDC domain"/>
    <property type="match status" value="1"/>
</dbReference>
<reference evidence="2 3" key="1">
    <citation type="submission" date="2021-07" db="EMBL/GenBank/DDBJ databases">
        <title>Clostridium weizhouense sp. nov., an anaerobic bacterium isolated from activated sludge of Petroleum wastewater.</title>
        <authorList>
            <person name="Li Q."/>
        </authorList>
    </citation>
    <scope>NUCLEOTIDE SEQUENCE [LARGE SCALE GENOMIC DNA]</scope>
    <source>
        <strain evidence="2 3">YB-6</strain>
    </source>
</reference>
<evidence type="ECO:0000313" key="2">
    <source>
        <dbReference type="EMBL" id="MBW6411586.1"/>
    </source>
</evidence>
<keyword evidence="3" id="KW-1185">Reference proteome</keyword>
<sequence>MQAYMVFTNDVLNQIVEKCPKNQDELIIIN</sequence>
<accession>A0ABS7AUP8</accession>
<protein>
    <submittedName>
        <fullName evidence="2">HRDC domain-containing protein</fullName>
    </submittedName>
</protein>
<dbReference type="PROSITE" id="PS50967">
    <property type="entry name" value="HRDC"/>
    <property type="match status" value="1"/>
</dbReference>
<proteinExistence type="predicted"/>
<dbReference type="InterPro" id="IPR010997">
    <property type="entry name" value="HRDC-like_sf"/>
</dbReference>
<evidence type="ECO:0000259" key="1">
    <source>
        <dbReference type="PROSITE" id="PS50967"/>
    </source>
</evidence>
<comment type="caution">
    <text evidence="2">The sequence shown here is derived from an EMBL/GenBank/DDBJ whole genome shotgun (WGS) entry which is preliminary data.</text>
</comment>